<feature type="domain" description="Sec20 C-terminal" evidence="12">
    <location>
        <begin position="142"/>
        <end position="201"/>
    </location>
</feature>
<evidence type="ECO:0000256" key="8">
    <source>
        <dbReference type="ARBA" id="ARBA00023136"/>
    </source>
</evidence>
<evidence type="ECO:0000256" key="11">
    <source>
        <dbReference type="SAM" id="Phobius"/>
    </source>
</evidence>
<dbReference type="GO" id="GO:0005789">
    <property type="term" value="C:endoplasmic reticulum membrane"/>
    <property type="evidence" value="ECO:0007669"/>
    <property type="project" value="UniProtKB-SubCell"/>
</dbReference>
<dbReference type="PANTHER" id="PTHR12825:SF0">
    <property type="entry name" value="VESICLE TRANSPORT PROTEIN SEC20"/>
    <property type="match status" value="1"/>
</dbReference>
<keyword evidence="5" id="KW-0931">ER-Golgi transport</keyword>
<dbReference type="EMBL" id="KZ989633">
    <property type="protein sequence ID" value="RKP25745.1"/>
    <property type="molecule type" value="Genomic_DNA"/>
</dbReference>
<keyword evidence="8 11" id="KW-0472">Membrane</keyword>
<evidence type="ECO:0000313" key="14">
    <source>
        <dbReference type="Proteomes" id="UP000278143"/>
    </source>
</evidence>
<evidence type="ECO:0000313" key="13">
    <source>
        <dbReference type="EMBL" id="RKP25745.1"/>
    </source>
</evidence>
<gene>
    <name evidence="13" type="ORF">SYNPS1DRAFT_28532</name>
</gene>
<dbReference type="OrthoDB" id="46868at2759"/>
<comment type="subcellular location">
    <subcellularLocation>
        <location evidence="1">Endoplasmic reticulum membrane</location>
        <topology evidence="1">Single-pass type IV membrane protein</topology>
    </subcellularLocation>
</comment>
<accession>A0A4P9Z0G3</accession>
<keyword evidence="14" id="KW-1185">Reference proteome</keyword>
<dbReference type="GO" id="GO:0005484">
    <property type="term" value="F:SNAP receptor activity"/>
    <property type="evidence" value="ECO:0007669"/>
    <property type="project" value="InterPro"/>
</dbReference>
<protein>
    <recommendedName>
        <fullName evidence="12">Sec20 C-terminal domain-containing protein</fullName>
    </recommendedName>
</protein>
<evidence type="ECO:0000259" key="12">
    <source>
        <dbReference type="Pfam" id="PF03908"/>
    </source>
</evidence>
<keyword evidence="6 11" id="KW-1133">Transmembrane helix</keyword>
<evidence type="ECO:0000256" key="2">
    <source>
        <dbReference type="ARBA" id="ARBA00022448"/>
    </source>
</evidence>
<evidence type="ECO:0000256" key="10">
    <source>
        <dbReference type="SAM" id="Coils"/>
    </source>
</evidence>
<organism evidence="13 14">
    <name type="scientific">Syncephalis pseudoplumigaleata</name>
    <dbReference type="NCBI Taxonomy" id="1712513"/>
    <lineage>
        <taxon>Eukaryota</taxon>
        <taxon>Fungi</taxon>
        <taxon>Fungi incertae sedis</taxon>
        <taxon>Zoopagomycota</taxon>
        <taxon>Zoopagomycotina</taxon>
        <taxon>Zoopagomycetes</taxon>
        <taxon>Zoopagales</taxon>
        <taxon>Piptocephalidaceae</taxon>
        <taxon>Syncephalis</taxon>
    </lineage>
</organism>
<dbReference type="Proteomes" id="UP000278143">
    <property type="component" value="Unassembled WGS sequence"/>
</dbReference>
<evidence type="ECO:0000256" key="7">
    <source>
        <dbReference type="ARBA" id="ARBA00023054"/>
    </source>
</evidence>
<dbReference type="AlphaFoldDB" id="A0A4P9Z0G3"/>
<keyword evidence="3 11" id="KW-0812">Transmembrane</keyword>
<feature type="coiled-coil region" evidence="10">
    <location>
        <begin position="59"/>
        <end position="116"/>
    </location>
</feature>
<evidence type="ECO:0000256" key="6">
    <source>
        <dbReference type="ARBA" id="ARBA00022989"/>
    </source>
</evidence>
<comment type="similarity">
    <text evidence="9">Belongs to the SEC20 family.</text>
</comment>
<dbReference type="InterPro" id="IPR005606">
    <property type="entry name" value="Sec20"/>
</dbReference>
<feature type="transmembrane region" description="Helical" evidence="11">
    <location>
        <begin position="181"/>
        <end position="198"/>
    </location>
</feature>
<sequence>MTDSSLPATTHEDADRLTGLSRRALAVEQLISALHAPADTGAAAPISAMALAIEQRDLVAAARTQLRQFERAIVDARELAEDEDRETDRAAILRQIERHDAHRKQLQAALRKATLEGKRKVDAHARIEREALLGGNGAHMSKESSRLLRSAHGEYRALDTVLRTSRQVLTRLERGDWTDRLLILFGLFVFSLVVLYVIKRRFWLPGVGWLSRSLWALVMGADAPKDEL</sequence>
<keyword evidence="7 10" id="KW-0175">Coiled coil</keyword>
<evidence type="ECO:0000256" key="3">
    <source>
        <dbReference type="ARBA" id="ARBA00022692"/>
    </source>
</evidence>
<name>A0A4P9Z0G3_9FUNG</name>
<evidence type="ECO:0000256" key="9">
    <source>
        <dbReference type="ARBA" id="ARBA00037934"/>
    </source>
</evidence>
<dbReference type="GO" id="GO:0006890">
    <property type="term" value="P:retrograde vesicle-mediated transport, Golgi to endoplasmic reticulum"/>
    <property type="evidence" value="ECO:0007669"/>
    <property type="project" value="InterPro"/>
</dbReference>
<dbReference type="PANTHER" id="PTHR12825">
    <property type="entry name" value="BNIP1-RELATED"/>
    <property type="match status" value="1"/>
</dbReference>
<reference evidence="14" key="1">
    <citation type="journal article" date="2018" name="Nat. Microbiol.">
        <title>Leveraging single-cell genomics to expand the fungal tree of life.</title>
        <authorList>
            <person name="Ahrendt S.R."/>
            <person name="Quandt C.A."/>
            <person name="Ciobanu D."/>
            <person name="Clum A."/>
            <person name="Salamov A."/>
            <person name="Andreopoulos B."/>
            <person name="Cheng J.F."/>
            <person name="Woyke T."/>
            <person name="Pelin A."/>
            <person name="Henrissat B."/>
            <person name="Reynolds N.K."/>
            <person name="Benny G.L."/>
            <person name="Smith M.E."/>
            <person name="James T.Y."/>
            <person name="Grigoriev I.V."/>
        </authorList>
    </citation>
    <scope>NUCLEOTIDE SEQUENCE [LARGE SCALE GENOMIC DNA]</scope>
    <source>
        <strain evidence="14">Benny S71-1</strain>
    </source>
</reference>
<dbReference type="InterPro" id="IPR056173">
    <property type="entry name" value="Sec20_C"/>
</dbReference>
<dbReference type="GO" id="GO:0031201">
    <property type="term" value="C:SNARE complex"/>
    <property type="evidence" value="ECO:0007669"/>
    <property type="project" value="TreeGrafter"/>
</dbReference>
<dbReference type="Pfam" id="PF03908">
    <property type="entry name" value="Sec20"/>
    <property type="match status" value="1"/>
</dbReference>
<proteinExistence type="inferred from homology"/>
<evidence type="ECO:0000256" key="1">
    <source>
        <dbReference type="ARBA" id="ARBA00004163"/>
    </source>
</evidence>
<evidence type="ECO:0000256" key="5">
    <source>
        <dbReference type="ARBA" id="ARBA00022892"/>
    </source>
</evidence>
<keyword evidence="4" id="KW-0256">Endoplasmic reticulum</keyword>
<keyword evidence="2" id="KW-0813">Transport</keyword>
<evidence type="ECO:0000256" key="4">
    <source>
        <dbReference type="ARBA" id="ARBA00022824"/>
    </source>
</evidence>